<evidence type="ECO:0000313" key="1">
    <source>
        <dbReference type="EMBL" id="CTQ42707.1"/>
    </source>
</evidence>
<proteinExistence type="predicted"/>
<sequence length="218" mass="25519">MSSSNEEVLRSEGIPRFFELDRETQKQIESYLPANEDGWGSYDTILQNFLRKKNEYDKVRVDRLTDIAKLSRKLNKLLEREVTQNPNLLEMEAHQFIRSGSGEEAEPGEFTNTIHLVQNMPKLLPRLSELCDFTVSELHRARLRKPDERALVEEVISCWMKRKGPESLRYSRTVDQVPSGPLVRFIQLIFKVILKQERTPWQAEDDIKDFKKQLDLAS</sequence>
<gene>
    <name evidence="1" type="ORF">LAL4801_01143</name>
</gene>
<name>A0A0M6XZ53_9HYPH</name>
<dbReference type="RefSeq" id="WP_145903467.1">
    <property type="nucleotide sequence ID" value="NZ_CXST01000001.1"/>
</dbReference>
<keyword evidence="2" id="KW-1185">Reference proteome</keyword>
<protein>
    <submittedName>
        <fullName evidence="1">Uncharacterized protein</fullName>
    </submittedName>
</protein>
<organism evidence="1 2">
    <name type="scientific">Roseibium aggregatum</name>
    <dbReference type="NCBI Taxonomy" id="187304"/>
    <lineage>
        <taxon>Bacteria</taxon>
        <taxon>Pseudomonadati</taxon>
        <taxon>Pseudomonadota</taxon>
        <taxon>Alphaproteobacteria</taxon>
        <taxon>Hyphomicrobiales</taxon>
        <taxon>Stappiaceae</taxon>
        <taxon>Roseibium</taxon>
    </lineage>
</organism>
<accession>A0A0M6XZ53</accession>
<evidence type="ECO:0000313" key="2">
    <source>
        <dbReference type="Proteomes" id="UP000048926"/>
    </source>
</evidence>
<dbReference type="AlphaFoldDB" id="A0A0M6XZ53"/>
<dbReference type="EMBL" id="CXST01000001">
    <property type="protein sequence ID" value="CTQ42707.1"/>
    <property type="molecule type" value="Genomic_DNA"/>
</dbReference>
<dbReference type="Proteomes" id="UP000048926">
    <property type="component" value="Unassembled WGS sequence"/>
</dbReference>
<reference evidence="2" key="1">
    <citation type="submission" date="2015-07" db="EMBL/GenBank/DDBJ databases">
        <authorList>
            <person name="Rodrigo-Torres Lidia"/>
            <person name="Arahal R.David."/>
        </authorList>
    </citation>
    <scope>NUCLEOTIDE SEQUENCE [LARGE SCALE GENOMIC DNA]</scope>
    <source>
        <strain evidence="2">CECT 4801</strain>
    </source>
</reference>